<dbReference type="Pfam" id="PF00571">
    <property type="entry name" value="CBS"/>
    <property type="match status" value="2"/>
</dbReference>
<keyword evidence="5" id="KW-0479">Metal-binding</keyword>
<evidence type="ECO:0000313" key="11">
    <source>
        <dbReference type="EMBL" id="PXY91724.1"/>
    </source>
</evidence>
<evidence type="ECO:0000256" key="2">
    <source>
        <dbReference type="ARBA" id="ARBA00022737"/>
    </source>
</evidence>
<keyword evidence="2" id="KW-0677">Repeat</keyword>
<proteinExistence type="inferred from homology"/>
<keyword evidence="5" id="KW-0862">Zinc</keyword>
<dbReference type="CDD" id="cd04604">
    <property type="entry name" value="CBS_pair_SIS_assoc"/>
    <property type="match status" value="1"/>
</dbReference>
<dbReference type="Proteomes" id="UP000247673">
    <property type="component" value="Unassembled WGS sequence"/>
</dbReference>
<evidence type="ECO:0000256" key="3">
    <source>
        <dbReference type="ARBA" id="ARBA00023122"/>
    </source>
</evidence>
<keyword evidence="8" id="KW-0175">Coiled coil</keyword>
<reference evidence="11 12" key="1">
    <citation type="submission" date="2018-05" db="EMBL/GenBank/DDBJ databases">
        <title>Reference genomes for bee gut microbiota database.</title>
        <authorList>
            <person name="Ellegaard K.M."/>
        </authorList>
    </citation>
    <scope>NUCLEOTIDE SEQUENCE [LARGE SCALE GENOMIC DNA]</scope>
    <source>
        <strain evidence="11 12">ESL0172</strain>
    </source>
</reference>
<dbReference type="GO" id="GO:0046872">
    <property type="term" value="F:metal ion binding"/>
    <property type="evidence" value="ECO:0007669"/>
    <property type="project" value="UniProtKB-KW"/>
</dbReference>
<feature type="coiled-coil region" evidence="8">
    <location>
        <begin position="13"/>
        <end position="40"/>
    </location>
</feature>
<gene>
    <name evidence="11" type="ORF">DKK78_05235</name>
</gene>
<dbReference type="AlphaFoldDB" id="A0A2V4DRQ3"/>
<dbReference type="SMART" id="SM00116">
    <property type="entry name" value="CBS"/>
    <property type="match status" value="2"/>
</dbReference>
<protein>
    <recommendedName>
        <fullName evidence="4">Arabinose 5-phosphate isomerase</fullName>
        <shortName evidence="4">API</shortName>
        <ecNumber evidence="4">5.3.1.13</ecNumber>
    </recommendedName>
</protein>
<comment type="caution">
    <text evidence="11">The sequence shown here is derived from an EMBL/GenBank/DDBJ whole genome shotgun (WGS) entry which is preliminary data.</text>
</comment>
<dbReference type="RefSeq" id="WP_110447659.1">
    <property type="nucleotide sequence ID" value="NZ_CP132381.1"/>
</dbReference>
<dbReference type="NCBIfam" id="TIGR00393">
    <property type="entry name" value="kpsF"/>
    <property type="match status" value="1"/>
</dbReference>
<dbReference type="SUPFAM" id="SSF53697">
    <property type="entry name" value="SIS domain"/>
    <property type="match status" value="1"/>
</dbReference>
<sequence length="331" mass="36240">MTTKSESSLVSKNETLQLAKQVLKQEAAAIEEIVNSINETFLHAVELILHTKGRVIVTGMGKPGYIARKLSATFMSTGTPSFYLHPAEAIHGDLGCITKDDTIIALSNSGETAEIINILPTIKQINIPLISICGNPLSTLARFATYNLDAHVSKEACPLNLAPTTSTTVELALTDALAISVMHAKKFSSQDFAFYHPGGNLGQIRLMTVQQLVEKHNRKVAITTEKSISDAIFAMTNSGIGAVAIVDNNNVLLGIITDGDIRRQLQYQPNLLDIQVSELMITTPITIEHSQYVSEALYKMEQHKPRPITVLPVIDNKKQFIGMIHITDIYH</sequence>
<accession>A0A2V4DRQ3</accession>
<dbReference type="CDD" id="cd05014">
    <property type="entry name" value="SIS_Kpsf"/>
    <property type="match status" value="1"/>
</dbReference>
<dbReference type="InterPro" id="IPR004800">
    <property type="entry name" value="KdsD/KpsF-type"/>
</dbReference>
<evidence type="ECO:0000256" key="7">
    <source>
        <dbReference type="PROSITE-ProRule" id="PRU00703"/>
    </source>
</evidence>
<keyword evidence="3 7" id="KW-0129">CBS domain</keyword>
<evidence type="ECO:0000256" key="1">
    <source>
        <dbReference type="ARBA" id="ARBA00008165"/>
    </source>
</evidence>
<feature type="domain" description="SIS" evidence="10">
    <location>
        <begin position="44"/>
        <end position="187"/>
    </location>
</feature>
<feature type="domain" description="CBS" evidence="9">
    <location>
        <begin position="280"/>
        <end position="331"/>
    </location>
</feature>
<dbReference type="Pfam" id="PF01380">
    <property type="entry name" value="SIS"/>
    <property type="match status" value="1"/>
</dbReference>
<dbReference type="InterPro" id="IPR046342">
    <property type="entry name" value="CBS_dom_sf"/>
</dbReference>
<keyword evidence="4 11" id="KW-0413">Isomerase</keyword>
<feature type="binding site" evidence="5">
    <location>
        <position position="85"/>
    </location>
    <ligand>
        <name>Zn(2+)</name>
        <dbReference type="ChEBI" id="CHEBI:29105"/>
    </ligand>
</feature>
<evidence type="ECO:0000256" key="5">
    <source>
        <dbReference type="PIRSR" id="PIRSR004692-2"/>
    </source>
</evidence>
<dbReference type="GO" id="GO:1901135">
    <property type="term" value="P:carbohydrate derivative metabolic process"/>
    <property type="evidence" value="ECO:0007669"/>
    <property type="project" value="InterPro"/>
</dbReference>
<dbReference type="InterPro" id="IPR050986">
    <property type="entry name" value="GutQ/KpsF_isomerases"/>
</dbReference>
<dbReference type="OrthoDB" id="9762536at2"/>
<evidence type="ECO:0000256" key="4">
    <source>
        <dbReference type="PIRNR" id="PIRNR004692"/>
    </source>
</evidence>
<dbReference type="PIRSF" id="PIRSF004692">
    <property type="entry name" value="KdsD_KpsF"/>
    <property type="match status" value="1"/>
</dbReference>
<dbReference type="InterPro" id="IPR046348">
    <property type="entry name" value="SIS_dom_sf"/>
</dbReference>
<dbReference type="InterPro" id="IPR035474">
    <property type="entry name" value="SIS_Kpsf"/>
</dbReference>
<dbReference type="Gene3D" id="3.10.580.10">
    <property type="entry name" value="CBS-domain"/>
    <property type="match status" value="1"/>
</dbReference>
<dbReference type="EC" id="5.3.1.13" evidence="4"/>
<feature type="site" description="Catalytically relevant" evidence="6">
    <location>
        <position position="62"/>
    </location>
</feature>
<feature type="site" description="Catalytically relevant" evidence="6">
    <location>
        <position position="196"/>
    </location>
</feature>
<evidence type="ECO:0000256" key="6">
    <source>
        <dbReference type="PIRSR" id="PIRSR004692-3"/>
    </source>
</evidence>
<keyword evidence="12" id="KW-1185">Reference proteome</keyword>
<evidence type="ECO:0000313" key="12">
    <source>
        <dbReference type="Proteomes" id="UP000247673"/>
    </source>
</evidence>
<feature type="site" description="Catalytically relevant" evidence="6">
    <location>
        <position position="155"/>
    </location>
</feature>
<dbReference type="FunFam" id="3.40.50.10490:FF:000011">
    <property type="entry name" value="Arabinose 5-phosphate isomerase"/>
    <property type="match status" value="1"/>
</dbReference>
<dbReference type="InterPro" id="IPR000644">
    <property type="entry name" value="CBS_dom"/>
</dbReference>
<dbReference type="PANTHER" id="PTHR42745:SF1">
    <property type="entry name" value="ARABINOSE 5-PHOSPHATE ISOMERASE KDSD"/>
    <property type="match status" value="1"/>
</dbReference>
<evidence type="ECO:0000256" key="8">
    <source>
        <dbReference type="SAM" id="Coils"/>
    </source>
</evidence>
<dbReference type="PANTHER" id="PTHR42745">
    <property type="match status" value="1"/>
</dbReference>
<organism evidence="11 12">
    <name type="scientific">Gilliamella apis</name>
    <dbReference type="NCBI Taxonomy" id="1970738"/>
    <lineage>
        <taxon>Bacteria</taxon>
        <taxon>Pseudomonadati</taxon>
        <taxon>Pseudomonadota</taxon>
        <taxon>Gammaproteobacteria</taxon>
        <taxon>Orbales</taxon>
        <taxon>Orbaceae</taxon>
        <taxon>Gilliamella</taxon>
    </lineage>
</organism>
<dbReference type="PROSITE" id="PS51464">
    <property type="entry name" value="SIS"/>
    <property type="match status" value="1"/>
</dbReference>
<dbReference type="InterPro" id="IPR001347">
    <property type="entry name" value="SIS_dom"/>
</dbReference>
<evidence type="ECO:0000259" key="9">
    <source>
        <dbReference type="PROSITE" id="PS51371"/>
    </source>
</evidence>
<dbReference type="GO" id="GO:0005975">
    <property type="term" value="P:carbohydrate metabolic process"/>
    <property type="evidence" value="ECO:0007669"/>
    <property type="project" value="InterPro"/>
</dbReference>
<feature type="site" description="Catalytically relevant" evidence="6">
    <location>
        <position position="114"/>
    </location>
</feature>
<evidence type="ECO:0000259" key="10">
    <source>
        <dbReference type="PROSITE" id="PS51464"/>
    </source>
</evidence>
<dbReference type="GO" id="GO:0097367">
    <property type="term" value="F:carbohydrate derivative binding"/>
    <property type="evidence" value="ECO:0007669"/>
    <property type="project" value="InterPro"/>
</dbReference>
<feature type="domain" description="CBS" evidence="9">
    <location>
        <begin position="213"/>
        <end position="274"/>
    </location>
</feature>
<dbReference type="Gene3D" id="3.40.50.10490">
    <property type="entry name" value="Glucose-6-phosphate isomerase like protein, domain 1"/>
    <property type="match status" value="1"/>
</dbReference>
<dbReference type="PROSITE" id="PS51371">
    <property type="entry name" value="CBS"/>
    <property type="match status" value="2"/>
</dbReference>
<comment type="similarity">
    <text evidence="1 4">Belongs to the SIS family. GutQ/KpsF subfamily.</text>
</comment>
<dbReference type="GO" id="GO:0019146">
    <property type="term" value="F:arabinose-5-phosphate isomerase activity"/>
    <property type="evidence" value="ECO:0007669"/>
    <property type="project" value="UniProtKB-EC"/>
</dbReference>
<dbReference type="EMBL" id="QGLO01000004">
    <property type="protein sequence ID" value="PXY91724.1"/>
    <property type="molecule type" value="Genomic_DNA"/>
</dbReference>
<name>A0A2V4DRQ3_9GAMM</name>
<comment type="catalytic activity">
    <reaction evidence="4">
        <text>D-arabinose 5-phosphate = D-ribulose 5-phosphate</text>
        <dbReference type="Rhea" id="RHEA:23104"/>
        <dbReference type="ChEBI" id="CHEBI:57693"/>
        <dbReference type="ChEBI" id="CHEBI:58121"/>
        <dbReference type="EC" id="5.3.1.13"/>
    </reaction>
</comment>